<evidence type="ECO:0000256" key="8">
    <source>
        <dbReference type="ARBA" id="ARBA00023114"/>
    </source>
</evidence>
<evidence type="ECO:0000256" key="3">
    <source>
        <dbReference type="ARBA" id="ARBA00022448"/>
    </source>
</evidence>
<dbReference type="RefSeq" id="WP_284308155.1">
    <property type="nucleotide sequence ID" value="NZ_BSPB01000021.1"/>
</dbReference>
<comment type="caution">
    <text evidence="13">The sequence shown here is derived from an EMBL/GenBank/DDBJ whole genome shotgun (WGS) entry which is preliminary data.</text>
</comment>
<dbReference type="PRINTS" id="PR00184">
    <property type="entry name" value="NEISSPPORIN"/>
</dbReference>
<dbReference type="Proteomes" id="UP001156903">
    <property type="component" value="Unassembled WGS sequence"/>
</dbReference>
<dbReference type="Pfam" id="PF13609">
    <property type="entry name" value="Porin_4"/>
    <property type="match status" value="1"/>
</dbReference>
<comment type="subcellular location">
    <subcellularLocation>
        <location evidence="1">Cell outer membrane</location>
        <topology evidence="1">Multi-pass membrane protein</topology>
    </subcellularLocation>
</comment>
<keyword evidence="3" id="KW-0813">Transport</keyword>
<feature type="signal peptide" evidence="11">
    <location>
        <begin position="1"/>
        <end position="19"/>
    </location>
</feature>
<name>A0ABQ6C4B5_9BURK</name>
<evidence type="ECO:0000256" key="5">
    <source>
        <dbReference type="ARBA" id="ARBA00022692"/>
    </source>
</evidence>
<dbReference type="InterPro" id="IPR023614">
    <property type="entry name" value="Porin_dom_sf"/>
</dbReference>
<proteinExistence type="predicted"/>
<accession>A0ABQ6C4B5</accession>
<keyword evidence="5" id="KW-0812">Transmembrane</keyword>
<dbReference type="InterPro" id="IPR002299">
    <property type="entry name" value="Porin_Neis"/>
</dbReference>
<dbReference type="InterPro" id="IPR001702">
    <property type="entry name" value="Porin_Gram-ve"/>
</dbReference>
<comment type="subunit">
    <text evidence="2">Homotrimer.</text>
</comment>
<dbReference type="InterPro" id="IPR033900">
    <property type="entry name" value="Gram_neg_porin_domain"/>
</dbReference>
<evidence type="ECO:0000256" key="6">
    <source>
        <dbReference type="ARBA" id="ARBA00022729"/>
    </source>
</evidence>
<keyword evidence="6 11" id="KW-0732">Signal</keyword>
<feature type="chain" id="PRO_5046495854" evidence="11">
    <location>
        <begin position="20"/>
        <end position="338"/>
    </location>
</feature>
<dbReference type="InterPro" id="IPR050298">
    <property type="entry name" value="Gram-neg_bact_OMP"/>
</dbReference>
<keyword evidence="14" id="KW-1185">Reference proteome</keyword>
<dbReference type="CDD" id="cd00342">
    <property type="entry name" value="gram_neg_porins"/>
    <property type="match status" value="1"/>
</dbReference>
<evidence type="ECO:0000259" key="12">
    <source>
        <dbReference type="Pfam" id="PF13609"/>
    </source>
</evidence>
<reference evidence="14" key="1">
    <citation type="journal article" date="2019" name="Int. J. Syst. Evol. Microbiol.">
        <title>The Global Catalogue of Microorganisms (GCM) 10K type strain sequencing project: providing services to taxonomists for standard genome sequencing and annotation.</title>
        <authorList>
            <consortium name="The Broad Institute Genomics Platform"/>
            <consortium name="The Broad Institute Genome Sequencing Center for Infectious Disease"/>
            <person name="Wu L."/>
            <person name="Ma J."/>
        </authorList>
    </citation>
    <scope>NUCLEOTIDE SEQUENCE [LARGE SCALE GENOMIC DNA]</scope>
    <source>
        <strain evidence="14">NBRC 109341</strain>
    </source>
</reference>
<sequence>MKKHLALASALLASGAAFAQSSVTLYGLADVYVASRKDADTGDRTTAMSSGGVYQTRFGLKGSEDLGGGLKANFQYEHGFALENGGAGSTGFSRQSWVGLSGAFGEVRAGRAWSAFDDISGSTLAAKNSLLAPNQGTWLTTSYKDNPDNGLYYATPEFGGVSGAVSYGRENASAGAGRGSVASLNVKYGNGPVFAALGYQTEKANGDATALKYTRLSGSYDLGMAKLLASYGRVAFADASTTEWQFGADVPLGGGWLLSGGLARSKGEITGFSGDANYTGKLVNVGPEMERTGYSIAAFYSLSKRTSVYGGYRANKIKTPGAADKDGDVFALGLLHMF</sequence>
<dbReference type="PRINTS" id="PR00182">
    <property type="entry name" value="ECOLNEIPORIN"/>
</dbReference>
<dbReference type="EMBL" id="BSPB01000021">
    <property type="protein sequence ID" value="GLS15163.1"/>
    <property type="molecule type" value="Genomic_DNA"/>
</dbReference>
<keyword evidence="4" id="KW-1134">Transmembrane beta strand</keyword>
<dbReference type="SUPFAM" id="SSF56935">
    <property type="entry name" value="Porins"/>
    <property type="match status" value="1"/>
</dbReference>
<dbReference type="Gene3D" id="2.40.160.10">
    <property type="entry name" value="Porin"/>
    <property type="match status" value="1"/>
</dbReference>
<dbReference type="PANTHER" id="PTHR34501">
    <property type="entry name" value="PROTEIN YDDL-RELATED"/>
    <property type="match status" value="1"/>
</dbReference>
<keyword evidence="8" id="KW-0626">Porin</keyword>
<evidence type="ECO:0000256" key="7">
    <source>
        <dbReference type="ARBA" id="ARBA00023065"/>
    </source>
</evidence>
<evidence type="ECO:0000256" key="11">
    <source>
        <dbReference type="SAM" id="SignalP"/>
    </source>
</evidence>
<evidence type="ECO:0000256" key="4">
    <source>
        <dbReference type="ARBA" id="ARBA00022452"/>
    </source>
</evidence>
<evidence type="ECO:0000313" key="13">
    <source>
        <dbReference type="EMBL" id="GLS15163.1"/>
    </source>
</evidence>
<dbReference type="PANTHER" id="PTHR34501:SF9">
    <property type="entry name" value="MAJOR OUTER MEMBRANE PROTEIN P.IA"/>
    <property type="match status" value="1"/>
</dbReference>
<keyword evidence="10" id="KW-0998">Cell outer membrane</keyword>
<organism evidence="13 14">
    <name type="scientific">Hydrogenophaga electricum</name>
    <dbReference type="NCBI Taxonomy" id="1230953"/>
    <lineage>
        <taxon>Bacteria</taxon>
        <taxon>Pseudomonadati</taxon>
        <taxon>Pseudomonadota</taxon>
        <taxon>Betaproteobacteria</taxon>
        <taxon>Burkholderiales</taxon>
        <taxon>Comamonadaceae</taxon>
        <taxon>Hydrogenophaga</taxon>
    </lineage>
</organism>
<keyword evidence="7" id="KW-0406">Ion transport</keyword>
<protein>
    <submittedName>
        <fullName evidence="13">Porin</fullName>
    </submittedName>
</protein>
<feature type="domain" description="Porin" evidence="12">
    <location>
        <begin position="6"/>
        <end position="316"/>
    </location>
</feature>
<evidence type="ECO:0000256" key="10">
    <source>
        <dbReference type="ARBA" id="ARBA00023237"/>
    </source>
</evidence>
<evidence type="ECO:0000256" key="1">
    <source>
        <dbReference type="ARBA" id="ARBA00004571"/>
    </source>
</evidence>
<evidence type="ECO:0000256" key="9">
    <source>
        <dbReference type="ARBA" id="ARBA00023136"/>
    </source>
</evidence>
<evidence type="ECO:0000256" key="2">
    <source>
        <dbReference type="ARBA" id="ARBA00011233"/>
    </source>
</evidence>
<keyword evidence="9" id="KW-0472">Membrane</keyword>
<gene>
    <name evidence="13" type="ORF">GCM10007935_25960</name>
</gene>
<evidence type="ECO:0000313" key="14">
    <source>
        <dbReference type="Proteomes" id="UP001156903"/>
    </source>
</evidence>